<dbReference type="Proteomes" id="UP001164539">
    <property type="component" value="Chromosome 12"/>
</dbReference>
<protein>
    <submittedName>
        <fullName evidence="1">Beta-amylase 8-like</fullName>
    </submittedName>
</protein>
<evidence type="ECO:0000313" key="2">
    <source>
        <dbReference type="Proteomes" id="UP001164539"/>
    </source>
</evidence>
<evidence type="ECO:0000313" key="1">
    <source>
        <dbReference type="EMBL" id="KAJ4704347.1"/>
    </source>
</evidence>
<organism evidence="1 2">
    <name type="scientific">Melia azedarach</name>
    <name type="common">Chinaberry tree</name>
    <dbReference type="NCBI Taxonomy" id="155640"/>
    <lineage>
        <taxon>Eukaryota</taxon>
        <taxon>Viridiplantae</taxon>
        <taxon>Streptophyta</taxon>
        <taxon>Embryophyta</taxon>
        <taxon>Tracheophyta</taxon>
        <taxon>Spermatophyta</taxon>
        <taxon>Magnoliopsida</taxon>
        <taxon>eudicotyledons</taxon>
        <taxon>Gunneridae</taxon>
        <taxon>Pentapetalae</taxon>
        <taxon>rosids</taxon>
        <taxon>malvids</taxon>
        <taxon>Sapindales</taxon>
        <taxon>Meliaceae</taxon>
        <taxon>Melia</taxon>
    </lineage>
</organism>
<reference evidence="1 2" key="1">
    <citation type="journal article" date="2023" name="Science">
        <title>Complex scaffold remodeling in plant triterpene biosynthesis.</title>
        <authorList>
            <person name="De La Pena R."/>
            <person name="Hodgson H."/>
            <person name="Liu J.C."/>
            <person name="Stephenson M.J."/>
            <person name="Martin A.C."/>
            <person name="Owen C."/>
            <person name="Harkess A."/>
            <person name="Leebens-Mack J."/>
            <person name="Jimenez L.E."/>
            <person name="Osbourn A."/>
            <person name="Sattely E.S."/>
        </authorList>
    </citation>
    <scope>NUCLEOTIDE SEQUENCE [LARGE SCALE GENOMIC DNA]</scope>
    <source>
        <strain evidence="2">cv. JPN11</strain>
        <tissue evidence="1">Leaf</tissue>
    </source>
</reference>
<proteinExistence type="predicted"/>
<name>A0ACC1WZ26_MELAZ</name>
<gene>
    <name evidence="1" type="ORF">OWV82_021270</name>
</gene>
<keyword evidence="2" id="KW-1185">Reference proteome</keyword>
<sequence length="169" mass="18903">MGVLGGCTKITRGPWIVHKTTKNGVVTKYRFPSEQERENNKQRERKRRAVTNNIFAGLREHGNYMLPKYADNNDLLKALCEEAGWHVEEDGSIYKKKFMPELPSLISFHSESVEAIEAQFGDEDYCTCKNHMDSDNAVSGSRMVSPLGDSQGGVNLTLSLSCPPPINLI</sequence>
<dbReference type="EMBL" id="CM051405">
    <property type="protein sequence ID" value="KAJ4704347.1"/>
    <property type="molecule type" value="Genomic_DNA"/>
</dbReference>
<accession>A0ACC1WZ26</accession>
<comment type="caution">
    <text evidence="1">The sequence shown here is derived from an EMBL/GenBank/DDBJ whole genome shotgun (WGS) entry which is preliminary data.</text>
</comment>